<feature type="region of interest" description="Disordered" evidence="1">
    <location>
        <begin position="166"/>
        <end position="249"/>
    </location>
</feature>
<evidence type="ECO:0000313" key="2">
    <source>
        <dbReference type="EMBL" id="TKA83929.1"/>
    </source>
</evidence>
<feature type="compositionally biased region" description="Polar residues" evidence="1">
    <location>
        <begin position="86"/>
        <end position="95"/>
    </location>
</feature>
<evidence type="ECO:0000256" key="1">
    <source>
        <dbReference type="SAM" id="MobiDB-lite"/>
    </source>
</evidence>
<dbReference type="PANTHER" id="PTHR39610:SF2">
    <property type="entry name" value="BZIP DOMAIN-CONTAINING PROTEIN"/>
    <property type="match status" value="1"/>
</dbReference>
<feature type="region of interest" description="Disordered" evidence="1">
    <location>
        <begin position="286"/>
        <end position="346"/>
    </location>
</feature>
<dbReference type="OrthoDB" id="5407781at2759"/>
<dbReference type="AlphaFoldDB" id="A0A4V5NIP3"/>
<dbReference type="STRING" id="329884.A0A4V5NIP3"/>
<feature type="compositionally biased region" description="Low complexity" evidence="1">
    <location>
        <begin position="318"/>
        <end position="339"/>
    </location>
</feature>
<evidence type="ECO:0000313" key="3">
    <source>
        <dbReference type="Proteomes" id="UP000309340"/>
    </source>
</evidence>
<protein>
    <submittedName>
        <fullName evidence="2">Uncharacterized protein</fullName>
    </submittedName>
</protein>
<feature type="compositionally biased region" description="Low complexity" evidence="1">
    <location>
        <begin position="199"/>
        <end position="225"/>
    </location>
</feature>
<organism evidence="2 3">
    <name type="scientific">Friedmanniomyces simplex</name>
    <dbReference type="NCBI Taxonomy" id="329884"/>
    <lineage>
        <taxon>Eukaryota</taxon>
        <taxon>Fungi</taxon>
        <taxon>Dikarya</taxon>
        <taxon>Ascomycota</taxon>
        <taxon>Pezizomycotina</taxon>
        <taxon>Dothideomycetes</taxon>
        <taxon>Dothideomycetidae</taxon>
        <taxon>Mycosphaerellales</taxon>
        <taxon>Teratosphaeriaceae</taxon>
        <taxon>Friedmanniomyces</taxon>
    </lineage>
</organism>
<feature type="compositionally biased region" description="Low complexity" evidence="1">
    <location>
        <begin position="12"/>
        <end position="26"/>
    </location>
</feature>
<reference evidence="2 3" key="1">
    <citation type="submission" date="2017-03" db="EMBL/GenBank/DDBJ databases">
        <title>Genomes of endolithic fungi from Antarctica.</title>
        <authorList>
            <person name="Coleine C."/>
            <person name="Masonjones S."/>
            <person name="Stajich J.E."/>
        </authorList>
    </citation>
    <scope>NUCLEOTIDE SEQUENCE [LARGE SCALE GENOMIC DNA]</scope>
    <source>
        <strain evidence="2 3">CCFEE 5184</strain>
    </source>
</reference>
<feature type="compositionally biased region" description="Low complexity" evidence="1">
    <location>
        <begin position="166"/>
        <end position="191"/>
    </location>
</feature>
<accession>A0A4V5NIP3</accession>
<gene>
    <name evidence="2" type="ORF">B0A55_00205</name>
</gene>
<dbReference type="EMBL" id="NAJQ01000001">
    <property type="protein sequence ID" value="TKA83929.1"/>
    <property type="molecule type" value="Genomic_DNA"/>
</dbReference>
<proteinExistence type="predicted"/>
<feature type="compositionally biased region" description="Polar residues" evidence="1">
    <location>
        <begin position="104"/>
        <end position="115"/>
    </location>
</feature>
<dbReference type="PANTHER" id="PTHR39610">
    <property type="entry name" value="BZIP DOMAIN-CONTAINING PROTEIN-RELATED"/>
    <property type="match status" value="1"/>
</dbReference>
<sequence length="346" mass="36516">MPDVNSLPPSPTTASGTPATSTPATTQHQRPRRMSLHNADAFRNSPPSPRSPPLSSLQAAATINRGLHRTPSNNSPVHHIERRRSSLMNNLSINDPTIPAPGELQQSNSDSSSPRQGRRSIALATADPHHQRQPSLGELHQELENEQEAQVNRLLHMIRIQQDQLATLQRQQQQHPPSEPSPTSTEQTPASPNLPEHPSPLSASTSLPSSTTTTAGTTSSRSGSPALRPVSGNLGPLTEDFLLMGGGGGGTTRDESAFYQAETQTLTRENQMLKARIRELERQITDLSHQTSSTGGGSSTTASGLPHSPAQNSPLASPPATFAAEEAPAGSAAGEPMAAKGGPVVE</sequence>
<name>A0A4V5NIP3_9PEZI</name>
<keyword evidence="3" id="KW-1185">Reference proteome</keyword>
<comment type="caution">
    <text evidence="2">The sequence shown here is derived from an EMBL/GenBank/DDBJ whole genome shotgun (WGS) entry which is preliminary data.</text>
</comment>
<feature type="region of interest" description="Disordered" evidence="1">
    <location>
        <begin position="1"/>
        <end position="119"/>
    </location>
</feature>
<dbReference type="Proteomes" id="UP000309340">
    <property type="component" value="Unassembled WGS sequence"/>
</dbReference>